<feature type="transmembrane region" description="Helical" evidence="13">
    <location>
        <begin position="271"/>
        <end position="289"/>
    </location>
</feature>
<dbReference type="SFLD" id="SFLDS00052">
    <property type="entry name" value="Ferric_Reductase_Domain"/>
    <property type="match status" value="1"/>
</dbReference>
<evidence type="ECO:0000313" key="16">
    <source>
        <dbReference type="Proteomes" id="UP000249723"/>
    </source>
</evidence>
<evidence type="ECO:0000256" key="12">
    <source>
        <dbReference type="ARBA" id="ARBA00048483"/>
    </source>
</evidence>
<dbReference type="CDD" id="cd06186">
    <property type="entry name" value="NOX_Duox_like_FAD_NADP"/>
    <property type="match status" value="1"/>
</dbReference>
<accession>A0A2X0MZT0</accession>
<keyword evidence="16" id="KW-1185">Reference proteome</keyword>
<feature type="domain" description="FAD-binding FR-type" evidence="14">
    <location>
        <begin position="352"/>
        <end position="462"/>
    </location>
</feature>
<keyword evidence="7" id="KW-0249">Electron transport</keyword>
<dbReference type="PANTHER" id="PTHR32361:SF23">
    <property type="entry name" value="FERRIC-CHELATE REDUCTASE"/>
    <property type="match status" value="1"/>
</dbReference>
<dbReference type="SFLD" id="SFLDG01168">
    <property type="entry name" value="Ferric_reductase_subgroup_(FRE"/>
    <property type="match status" value="1"/>
</dbReference>
<dbReference type="Proteomes" id="UP000249723">
    <property type="component" value="Unassembled WGS sequence"/>
</dbReference>
<dbReference type="InterPro" id="IPR013121">
    <property type="entry name" value="Fe_red_NAD-bd_6"/>
</dbReference>
<keyword evidence="10" id="KW-0406">Ion transport</keyword>
<dbReference type="GO" id="GO:0005886">
    <property type="term" value="C:plasma membrane"/>
    <property type="evidence" value="ECO:0007669"/>
    <property type="project" value="UniProtKB-SubCell"/>
</dbReference>
<reference evidence="16" key="1">
    <citation type="submission" date="2016-10" db="EMBL/GenBank/DDBJ databases">
        <authorList>
            <person name="Jeantristanb JTB J.-T."/>
            <person name="Ricardo R."/>
        </authorList>
    </citation>
    <scope>NUCLEOTIDE SEQUENCE [LARGE SCALE GENOMIC DNA]</scope>
</reference>
<proteinExistence type="inferred from homology"/>
<dbReference type="Gene3D" id="3.40.50.80">
    <property type="entry name" value="Nucleotide-binding domain of ferredoxin-NADP reductase (FNR) module"/>
    <property type="match status" value="1"/>
</dbReference>
<feature type="transmembrane region" description="Helical" evidence="13">
    <location>
        <begin position="331"/>
        <end position="351"/>
    </location>
</feature>
<dbReference type="GO" id="GO:0052851">
    <property type="term" value="F:ferric-chelate reductase (NADPH) activity"/>
    <property type="evidence" value="ECO:0007669"/>
    <property type="project" value="UniProtKB-EC"/>
</dbReference>
<dbReference type="EC" id="1.16.1.9" evidence="3"/>
<dbReference type="OrthoDB" id="17725at2759"/>
<dbReference type="InterPro" id="IPR013130">
    <property type="entry name" value="Fe3_Rdtase_TM_dom"/>
</dbReference>
<feature type="transmembrane region" description="Helical" evidence="13">
    <location>
        <begin position="301"/>
        <end position="319"/>
    </location>
</feature>
<keyword evidence="4" id="KW-0813">Transport</keyword>
<keyword evidence="5" id="KW-1003">Cell membrane</keyword>
<dbReference type="InterPro" id="IPR039261">
    <property type="entry name" value="FNR_nucleotide-bd"/>
</dbReference>
<keyword evidence="11 13" id="KW-0472">Membrane</keyword>
<dbReference type="AlphaFoldDB" id="A0A2X0MZT0"/>
<dbReference type="STRING" id="289078.A0A2X0MZT0"/>
<dbReference type="SUPFAM" id="SSF63380">
    <property type="entry name" value="Riboflavin synthase domain-like"/>
    <property type="match status" value="1"/>
</dbReference>
<evidence type="ECO:0000256" key="6">
    <source>
        <dbReference type="ARBA" id="ARBA00022692"/>
    </source>
</evidence>
<evidence type="ECO:0000256" key="9">
    <source>
        <dbReference type="ARBA" id="ARBA00023002"/>
    </source>
</evidence>
<dbReference type="GO" id="GO:0015677">
    <property type="term" value="P:copper ion import"/>
    <property type="evidence" value="ECO:0007669"/>
    <property type="project" value="TreeGrafter"/>
</dbReference>
<dbReference type="Pfam" id="PF01794">
    <property type="entry name" value="Ferric_reduct"/>
    <property type="match status" value="1"/>
</dbReference>
<feature type="transmembrane region" description="Helical" evidence="13">
    <location>
        <begin position="182"/>
        <end position="203"/>
    </location>
</feature>
<keyword evidence="6 13" id="KW-0812">Transmembrane</keyword>
<gene>
    <name evidence="15" type="ORF">BZ3500_MVSOF-1268-A1-R1_CHR3-2G06347</name>
</gene>
<feature type="transmembrane region" description="Helical" evidence="13">
    <location>
        <begin position="223"/>
        <end position="241"/>
    </location>
</feature>
<comment type="catalytic activity">
    <reaction evidence="12">
        <text>2 a Fe(II)-siderophore + NADP(+) + H(+) = 2 a Fe(III)-siderophore + NADPH</text>
        <dbReference type="Rhea" id="RHEA:28795"/>
        <dbReference type="Rhea" id="RHEA-COMP:11342"/>
        <dbReference type="Rhea" id="RHEA-COMP:11344"/>
        <dbReference type="ChEBI" id="CHEBI:15378"/>
        <dbReference type="ChEBI" id="CHEBI:29033"/>
        <dbReference type="ChEBI" id="CHEBI:29034"/>
        <dbReference type="ChEBI" id="CHEBI:57783"/>
        <dbReference type="ChEBI" id="CHEBI:58349"/>
        <dbReference type="EC" id="1.16.1.9"/>
    </reaction>
</comment>
<evidence type="ECO:0000256" key="11">
    <source>
        <dbReference type="ARBA" id="ARBA00023136"/>
    </source>
</evidence>
<evidence type="ECO:0000256" key="5">
    <source>
        <dbReference type="ARBA" id="ARBA00022475"/>
    </source>
</evidence>
<evidence type="ECO:0000256" key="13">
    <source>
        <dbReference type="SAM" id="Phobius"/>
    </source>
</evidence>
<dbReference type="InterPro" id="IPR013112">
    <property type="entry name" value="FAD-bd_8"/>
</dbReference>
<dbReference type="SUPFAM" id="SSF52343">
    <property type="entry name" value="Ferredoxin reductase-like, C-terminal NADP-linked domain"/>
    <property type="match status" value="1"/>
</dbReference>
<organism evidence="15 16">
    <name type="scientific">Microbotryum saponariae</name>
    <dbReference type="NCBI Taxonomy" id="289078"/>
    <lineage>
        <taxon>Eukaryota</taxon>
        <taxon>Fungi</taxon>
        <taxon>Dikarya</taxon>
        <taxon>Basidiomycota</taxon>
        <taxon>Pucciniomycotina</taxon>
        <taxon>Microbotryomycetes</taxon>
        <taxon>Microbotryales</taxon>
        <taxon>Microbotryaceae</taxon>
        <taxon>Microbotryum</taxon>
    </lineage>
</organism>
<evidence type="ECO:0000256" key="8">
    <source>
        <dbReference type="ARBA" id="ARBA00022989"/>
    </source>
</evidence>
<evidence type="ECO:0000256" key="1">
    <source>
        <dbReference type="ARBA" id="ARBA00004651"/>
    </source>
</evidence>
<dbReference type="InterPro" id="IPR051410">
    <property type="entry name" value="Ferric/Cupric_Reductase"/>
</dbReference>
<feature type="transmembrane region" description="Helical" evidence="13">
    <location>
        <begin position="84"/>
        <end position="105"/>
    </location>
</feature>
<dbReference type="Pfam" id="PF08022">
    <property type="entry name" value="FAD_binding_8"/>
    <property type="match status" value="1"/>
</dbReference>
<name>A0A2X0MZT0_9BASI</name>
<comment type="similarity">
    <text evidence="2">Belongs to the ferric reductase (FRE) family.</text>
</comment>
<dbReference type="PROSITE" id="PS51384">
    <property type="entry name" value="FAD_FR"/>
    <property type="match status" value="1"/>
</dbReference>
<protein>
    <recommendedName>
        <fullName evidence="3">ferric-chelate reductase (NADPH)</fullName>
        <ecNumber evidence="3">1.16.1.9</ecNumber>
    </recommendedName>
</protein>
<dbReference type="EMBL" id="FMWP01000095">
    <property type="protein sequence ID" value="SCZ98404.1"/>
    <property type="molecule type" value="Genomic_DNA"/>
</dbReference>
<feature type="transmembrane region" description="Helical" evidence="13">
    <location>
        <begin position="143"/>
        <end position="162"/>
    </location>
</feature>
<keyword evidence="8 13" id="KW-1133">Transmembrane helix</keyword>
<dbReference type="InterPro" id="IPR017938">
    <property type="entry name" value="Riboflavin_synthase-like_b-brl"/>
</dbReference>
<dbReference type="PANTHER" id="PTHR32361">
    <property type="entry name" value="FERRIC/CUPRIC REDUCTASE TRANSMEMBRANE COMPONENT"/>
    <property type="match status" value="1"/>
</dbReference>
<evidence type="ECO:0000313" key="15">
    <source>
        <dbReference type="EMBL" id="SCZ98404.1"/>
    </source>
</evidence>
<dbReference type="GO" id="GO:0006826">
    <property type="term" value="P:iron ion transport"/>
    <property type="evidence" value="ECO:0007669"/>
    <property type="project" value="TreeGrafter"/>
</dbReference>
<evidence type="ECO:0000256" key="2">
    <source>
        <dbReference type="ARBA" id="ARBA00006278"/>
    </source>
</evidence>
<dbReference type="GO" id="GO:0006879">
    <property type="term" value="P:intracellular iron ion homeostasis"/>
    <property type="evidence" value="ECO:0007669"/>
    <property type="project" value="TreeGrafter"/>
</dbReference>
<dbReference type="InterPro" id="IPR017927">
    <property type="entry name" value="FAD-bd_FR_type"/>
</dbReference>
<sequence>MLAFPSESSFSAGALVKRAGAEAVAAFWDMSSYTAAQQAEMRIDPYEDAPKCKLGGCLLGFPGLALLSEEDVWGSFSAQSDTRAAIYFILTGIGLAAIGNLFTVLRRTSLGRRIAANRVVRRFRAGFRWIACSQPRAIGWIRFPTTGTILLISSFWIFILVWSLSIKPYYRSQWNVGSPPLAIRTGLFALGIFPFILAFGAKWNWVSFVTGYSHEKLQVVHQWLSHLFLVLSLLHTFPFVMAGREIRPNTDGKNPHHYSQIYYSGWVAHKVFYWSGIAALIPLAWLCWGSATPLRNRFYEIFKYLHFVSAILFSAFFYIHCHGLLGSWDYLWATAILYLSSVVMRFALLFVRNGRSIPRATVELLPESTVRVLISCPPGHRWKGGQHVFLNFIKARPLESHPITVANAPWLHPNAKAGPRTMMMLLRISPRSGLGPSLLELASTGSSTPVLIDGPYGGLMTSDLGVHEHVVLLAGGSGVSFVSSILQDLCERKARNFEGIATRKVEVHWAVKNAEASAWLDDHFASVVALVPDDFVRIHFYVTKSAITLDEVAEAAIVPAVPSITEEKSEEHESLNSKGSITSGFVPRTRISSLFSPSAVANLLFTHFHLNSSSTPLPYFTIHRGRPQIPLLLSQIFLSCPSTQSIGIAACGPSEFTSAIRNAVAKRQKEILLGVAKGAQEIDLHTEEFDW</sequence>
<dbReference type="Pfam" id="PF08030">
    <property type="entry name" value="NAD_binding_6"/>
    <property type="match status" value="1"/>
</dbReference>
<keyword evidence="9" id="KW-0560">Oxidoreductase</keyword>
<evidence type="ECO:0000256" key="4">
    <source>
        <dbReference type="ARBA" id="ARBA00022448"/>
    </source>
</evidence>
<evidence type="ECO:0000256" key="10">
    <source>
        <dbReference type="ARBA" id="ARBA00023065"/>
    </source>
</evidence>
<evidence type="ECO:0000256" key="7">
    <source>
        <dbReference type="ARBA" id="ARBA00022982"/>
    </source>
</evidence>
<evidence type="ECO:0000259" key="14">
    <source>
        <dbReference type="PROSITE" id="PS51384"/>
    </source>
</evidence>
<comment type="subcellular location">
    <subcellularLocation>
        <location evidence="1">Cell membrane</location>
        <topology evidence="1">Multi-pass membrane protein</topology>
    </subcellularLocation>
</comment>
<evidence type="ECO:0000256" key="3">
    <source>
        <dbReference type="ARBA" id="ARBA00012668"/>
    </source>
</evidence>